<proteinExistence type="predicted"/>
<evidence type="ECO:0008006" key="4">
    <source>
        <dbReference type="Google" id="ProtNLM"/>
    </source>
</evidence>
<gene>
    <name evidence="2" type="ORF">GGX14DRAFT_517709</name>
</gene>
<sequence>MGKVLSISTSTDEIRFKHPTYVTNSTGASPKKRQKLDKTKLEAQWHDALSRLVHDMEENDMPSFVFLASVRHVEPLSLSPQWNQTKGKAKVASEDKLSSDLPWNPPPPDDSLRIPGELILARDTKHSSKYWPAQILNYIPPSAPRKRPLYEIQWMDNNKKSIEREQFYSYEESGFGTCTLGKFESVYEDVVNDTDDDDAPESLRGPSPEPCDPPPTGPAFCELSVHEQFVYTRPVIHAILRDEYPPARAAHAKFIGGGKGRETLTKNAGERGLMDPREVERFHKLLEEWCMGRTRKGGRYPANDVHLEEEVVAGPAAEANNVVLAKNGESAFNDNAEAVIIALDAARDGDNEISAAEANNVVLEKNGESAFKDNAEAVVIAFDAAVDSANEVVPLDSEELRFDQTSDTTSTLSEASDVSDLMSSAMPTRQVGCAAYEGLSMVEKFDYCVNVLLPELLIQIHVWRMGERASMALLDEGEERRLHDLGTAEKKKTDWVFDVKRLRAAKERELVNEERKRQTVVGSTSRPKRASRR</sequence>
<protein>
    <recommendedName>
        <fullName evidence="4">PWWP domain-containing protein</fullName>
    </recommendedName>
</protein>
<feature type="region of interest" description="Disordered" evidence="1">
    <location>
        <begin position="192"/>
        <end position="215"/>
    </location>
</feature>
<evidence type="ECO:0000313" key="3">
    <source>
        <dbReference type="Proteomes" id="UP001219525"/>
    </source>
</evidence>
<feature type="region of interest" description="Disordered" evidence="1">
    <location>
        <begin position="16"/>
        <end position="37"/>
    </location>
</feature>
<accession>A0AAD6VLR0</accession>
<keyword evidence="3" id="KW-1185">Reference proteome</keyword>
<evidence type="ECO:0000313" key="2">
    <source>
        <dbReference type="EMBL" id="KAJ7216975.1"/>
    </source>
</evidence>
<feature type="region of interest" description="Disordered" evidence="1">
    <location>
        <begin position="81"/>
        <end position="114"/>
    </location>
</feature>
<name>A0AAD6VLR0_9AGAR</name>
<feature type="region of interest" description="Disordered" evidence="1">
    <location>
        <begin position="510"/>
        <end position="533"/>
    </location>
</feature>
<dbReference type="AlphaFoldDB" id="A0AAD6VLR0"/>
<reference evidence="2" key="1">
    <citation type="submission" date="2023-03" db="EMBL/GenBank/DDBJ databases">
        <title>Massive genome expansion in bonnet fungi (Mycena s.s.) driven by repeated elements and novel gene families across ecological guilds.</title>
        <authorList>
            <consortium name="Lawrence Berkeley National Laboratory"/>
            <person name="Harder C.B."/>
            <person name="Miyauchi S."/>
            <person name="Viragh M."/>
            <person name="Kuo A."/>
            <person name="Thoen E."/>
            <person name="Andreopoulos B."/>
            <person name="Lu D."/>
            <person name="Skrede I."/>
            <person name="Drula E."/>
            <person name="Henrissat B."/>
            <person name="Morin E."/>
            <person name="Kohler A."/>
            <person name="Barry K."/>
            <person name="LaButti K."/>
            <person name="Morin E."/>
            <person name="Salamov A."/>
            <person name="Lipzen A."/>
            <person name="Mereny Z."/>
            <person name="Hegedus B."/>
            <person name="Baldrian P."/>
            <person name="Stursova M."/>
            <person name="Weitz H."/>
            <person name="Taylor A."/>
            <person name="Grigoriev I.V."/>
            <person name="Nagy L.G."/>
            <person name="Martin F."/>
            <person name="Kauserud H."/>
        </authorList>
    </citation>
    <scope>NUCLEOTIDE SEQUENCE</scope>
    <source>
        <strain evidence="2">9144</strain>
    </source>
</reference>
<dbReference type="EMBL" id="JARJCW010000014">
    <property type="protein sequence ID" value="KAJ7216975.1"/>
    <property type="molecule type" value="Genomic_DNA"/>
</dbReference>
<comment type="caution">
    <text evidence="2">The sequence shown here is derived from an EMBL/GenBank/DDBJ whole genome shotgun (WGS) entry which is preliminary data.</text>
</comment>
<evidence type="ECO:0000256" key="1">
    <source>
        <dbReference type="SAM" id="MobiDB-lite"/>
    </source>
</evidence>
<organism evidence="2 3">
    <name type="scientific">Mycena pura</name>
    <dbReference type="NCBI Taxonomy" id="153505"/>
    <lineage>
        <taxon>Eukaryota</taxon>
        <taxon>Fungi</taxon>
        <taxon>Dikarya</taxon>
        <taxon>Basidiomycota</taxon>
        <taxon>Agaricomycotina</taxon>
        <taxon>Agaricomycetes</taxon>
        <taxon>Agaricomycetidae</taxon>
        <taxon>Agaricales</taxon>
        <taxon>Marasmiineae</taxon>
        <taxon>Mycenaceae</taxon>
        <taxon>Mycena</taxon>
    </lineage>
</organism>
<dbReference type="Proteomes" id="UP001219525">
    <property type="component" value="Unassembled WGS sequence"/>
</dbReference>